<sequence>METNMSQEKAIVITIILVGLAVTGVWVYSDRTARQEFKPVTEAVENIPIETFSMNGTVLKVENDQFTFKTGTVQKTAEGNKWVEQEKVVHVTANTILASSDPSAKLSITDLIVGMTVTVLTKSNPFKISEITADKVLIQ</sequence>
<reference evidence="2 3" key="1">
    <citation type="journal article" date="2016" name="Nat. Commun.">
        <title>Thousands of microbial genomes shed light on interconnected biogeochemical processes in an aquifer system.</title>
        <authorList>
            <person name="Anantharaman K."/>
            <person name="Brown C.T."/>
            <person name="Hug L.A."/>
            <person name="Sharon I."/>
            <person name="Castelle C.J."/>
            <person name="Probst A.J."/>
            <person name="Thomas B.C."/>
            <person name="Singh A."/>
            <person name="Wilkins M.J."/>
            <person name="Karaoz U."/>
            <person name="Brodie E.L."/>
            <person name="Williams K.H."/>
            <person name="Hubbard S.S."/>
            <person name="Banfield J.F."/>
        </authorList>
    </citation>
    <scope>NUCLEOTIDE SEQUENCE [LARGE SCALE GENOMIC DNA]</scope>
</reference>
<accession>A0A1F5PX35</accession>
<feature type="transmembrane region" description="Helical" evidence="1">
    <location>
        <begin position="12"/>
        <end position="29"/>
    </location>
</feature>
<dbReference type="Proteomes" id="UP000177281">
    <property type="component" value="Unassembled WGS sequence"/>
</dbReference>
<keyword evidence="1" id="KW-1133">Transmembrane helix</keyword>
<name>A0A1F5PX35_9BACT</name>
<dbReference type="AlphaFoldDB" id="A0A1F5PX35"/>
<dbReference type="STRING" id="1817841.A3B10_02440"/>
<gene>
    <name evidence="2" type="ORF">A3B10_02440</name>
</gene>
<evidence type="ECO:0000313" key="3">
    <source>
        <dbReference type="Proteomes" id="UP000177281"/>
    </source>
</evidence>
<evidence type="ECO:0000313" key="2">
    <source>
        <dbReference type="EMBL" id="OGE94488.1"/>
    </source>
</evidence>
<dbReference type="EMBL" id="MFFB01000016">
    <property type="protein sequence ID" value="OGE94488.1"/>
    <property type="molecule type" value="Genomic_DNA"/>
</dbReference>
<organism evidence="2 3">
    <name type="scientific">Candidatus Doudnabacteria bacterium RIFCSPLOWO2_01_FULL_44_21</name>
    <dbReference type="NCBI Taxonomy" id="1817841"/>
    <lineage>
        <taxon>Bacteria</taxon>
        <taxon>Candidatus Doudnaibacteriota</taxon>
    </lineage>
</organism>
<comment type="caution">
    <text evidence="2">The sequence shown here is derived from an EMBL/GenBank/DDBJ whole genome shotgun (WGS) entry which is preliminary data.</text>
</comment>
<keyword evidence="1" id="KW-0812">Transmembrane</keyword>
<protein>
    <submittedName>
        <fullName evidence="2">Uncharacterized protein</fullName>
    </submittedName>
</protein>
<proteinExistence type="predicted"/>
<evidence type="ECO:0000256" key="1">
    <source>
        <dbReference type="SAM" id="Phobius"/>
    </source>
</evidence>
<keyword evidence="1" id="KW-0472">Membrane</keyword>